<proteinExistence type="inferred from homology"/>
<keyword evidence="3" id="KW-0732">Signal</keyword>
<comment type="subcellular location">
    <subcellularLocation>
        <location evidence="1">Cell outer membrane</location>
    </subcellularLocation>
</comment>
<dbReference type="SUPFAM" id="SSF48452">
    <property type="entry name" value="TPR-like"/>
    <property type="match status" value="1"/>
</dbReference>
<dbReference type="RefSeq" id="WP_264136089.1">
    <property type="nucleotide sequence ID" value="NZ_JAOYOD010000001.1"/>
</dbReference>
<evidence type="ECO:0000256" key="3">
    <source>
        <dbReference type="ARBA" id="ARBA00022729"/>
    </source>
</evidence>
<organism evidence="8 9">
    <name type="scientific">Reichenbachiella ulvae</name>
    <dbReference type="NCBI Taxonomy" id="2980104"/>
    <lineage>
        <taxon>Bacteria</taxon>
        <taxon>Pseudomonadati</taxon>
        <taxon>Bacteroidota</taxon>
        <taxon>Cytophagia</taxon>
        <taxon>Cytophagales</taxon>
        <taxon>Reichenbachiellaceae</taxon>
        <taxon>Reichenbachiella</taxon>
    </lineage>
</organism>
<dbReference type="PROSITE" id="PS51257">
    <property type="entry name" value="PROKAR_LIPOPROTEIN"/>
    <property type="match status" value="1"/>
</dbReference>
<name>A0ABT3CP27_9BACT</name>
<reference evidence="8 9" key="1">
    <citation type="submission" date="2022-10" db="EMBL/GenBank/DDBJ databases">
        <title>Comparative genomics and taxonomic characterization of three novel marine species of genus Reichenbachiella exhibiting antioxidant and polysaccharide degradation activities.</title>
        <authorList>
            <person name="Muhammad N."/>
            <person name="Lee Y.-J."/>
            <person name="Ko J."/>
            <person name="Kim S.-G."/>
        </authorList>
    </citation>
    <scope>NUCLEOTIDE SEQUENCE [LARGE SCALE GENOMIC DNA]</scope>
    <source>
        <strain evidence="8 9">ABR2-5</strain>
    </source>
</reference>
<evidence type="ECO:0000256" key="2">
    <source>
        <dbReference type="ARBA" id="ARBA00006275"/>
    </source>
</evidence>
<comment type="caution">
    <text evidence="8">The sequence shown here is derived from an EMBL/GenBank/DDBJ whole genome shotgun (WGS) entry which is preliminary data.</text>
</comment>
<keyword evidence="9" id="KW-1185">Reference proteome</keyword>
<evidence type="ECO:0000256" key="5">
    <source>
        <dbReference type="ARBA" id="ARBA00023237"/>
    </source>
</evidence>
<gene>
    <name evidence="8" type="ORF">N7U62_01415</name>
</gene>
<evidence type="ECO:0000259" key="7">
    <source>
        <dbReference type="Pfam" id="PF14322"/>
    </source>
</evidence>
<feature type="domain" description="RagB/SusD" evidence="6">
    <location>
        <begin position="325"/>
        <end position="427"/>
    </location>
</feature>
<dbReference type="EMBL" id="JAOYOD010000001">
    <property type="protein sequence ID" value="MCV9385298.1"/>
    <property type="molecule type" value="Genomic_DNA"/>
</dbReference>
<evidence type="ECO:0000313" key="9">
    <source>
        <dbReference type="Proteomes" id="UP001300692"/>
    </source>
</evidence>
<evidence type="ECO:0000313" key="8">
    <source>
        <dbReference type="EMBL" id="MCV9385298.1"/>
    </source>
</evidence>
<keyword evidence="5" id="KW-0998">Cell outer membrane</keyword>
<sequence>MKKTINKYLIILLGIVITTSCDVLDQEPKDLIASSDAIVDARSAESALNGLYHTVQSGDLYGGRFIMSSEMLALNAEAAAFQAYWQELSTGNVPTSNAQLEFYWIAAYNAINAANNIIASVPEVTELSDADQDRMLGTAYFFRGLMFFDLLRQHGEFFDLGSIYGIPLPLEPSNVPKETARSTVQQSFEQINLDLEMAIDFLEDSGDKYYVSKGSAQALMARAALYQKDYATAISMANLVINNSQYELEEDYNAIFNVEDPSSESILELNFINLTDPNVWGVEMYVTPPEVAVRADLMNFFNSRGESERGGLFEANGNLYKCTKYGSAATDDMANTILIRLSEMYMIRAEASAMVAGGSLEDARTDINRLRSRAGLADISSIASEDALITILLNERRAEFAFEGQYWFDLVRLGRMEQVTGRPSYRRVMPIPLREMILTDDVLIQNPEY</sequence>
<keyword evidence="4" id="KW-0472">Membrane</keyword>
<dbReference type="Proteomes" id="UP001300692">
    <property type="component" value="Unassembled WGS sequence"/>
</dbReference>
<accession>A0ABT3CP27</accession>
<dbReference type="InterPro" id="IPR011990">
    <property type="entry name" value="TPR-like_helical_dom_sf"/>
</dbReference>
<dbReference type="CDD" id="cd08977">
    <property type="entry name" value="SusD"/>
    <property type="match status" value="1"/>
</dbReference>
<evidence type="ECO:0000256" key="4">
    <source>
        <dbReference type="ARBA" id="ARBA00023136"/>
    </source>
</evidence>
<dbReference type="Gene3D" id="1.25.40.390">
    <property type="match status" value="2"/>
</dbReference>
<dbReference type="Pfam" id="PF07980">
    <property type="entry name" value="SusD_RagB"/>
    <property type="match status" value="1"/>
</dbReference>
<dbReference type="InterPro" id="IPR012944">
    <property type="entry name" value="SusD_RagB_dom"/>
</dbReference>
<protein>
    <submittedName>
        <fullName evidence="8">RagB/SusD family nutrient uptake outer membrane protein</fullName>
    </submittedName>
</protein>
<dbReference type="InterPro" id="IPR033985">
    <property type="entry name" value="SusD-like_N"/>
</dbReference>
<feature type="domain" description="SusD-like N-terminal" evidence="7">
    <location>
        <begin position="69"/>
        <end position="223"/>
    </location>
</feature>
<evidence type="ECO:0000256" key="1">
    <source>
        <dbReference type="ARBA" id="ARBA00004442"/>
    </source>
</evidence>
<dbReference type="Pfam" id="PF14322">
    <property type="entry name" value="SusD-like_3"/>
    <property type="match status" value="1"/>
</dbReference>
<evidence type="ECO:0000259" key="6">
    <source>
        <dbReference type="Pfam" id="PF07980"/>
    </source>
</evidence>
<comment type="similarity">
    <text evidence="2">Belongs to the SusD family.</text>
</comment>